<reference evidence="1 2" key="1">
    <citation type="submission" date="2022-04" db="EMBL/GenBank/DDBJ databases">
        <title>Gracilibacillus sp. isolated from saltern.</title>
        <authorList>
            <person name="Won M."/>
            <person name="Lee C.-M."/>
            <person name="Woen H.-Y."/>
            <person name="Kwon S.-W."/>
        </authorList>
    </citation>
    <scope>NUCLEOTIDE SEQUENCE [LARGE SCALE GENOMIC DNA]</scope>
    <source>
        <strain evidence="1 2">SSPM10-3</strain>
    </source>
</reference>
<sequence>MKKFSDFKNLILIYQMGKVGSTSIADSIIENGGQAEHIHSFHHPVMFEQFHDLKSIDYYFPTKSIMKYKVYNNVFFKNALLRTNKRLKIITLAREPISRNIAMYFQGIHFPIFEINRSYNNRSDEDVNFELIIQLFLNKFHHNYGIKWFDNEFNRTFSVDIYDYPFDKEKGYTIINTRNLDIMVIKMEKLNDLEVKIQQFLDMPNFKLNKANIGDNKWYSDLYKRFKKVFIPSEDYIEKLYNTKYMNHFYTEEEIKVFRNKWGR</sequence>
<dbReference type="RefSeq" id="WP_244747443.1">
    <property type="nucleotide sequence ID" value="NZ_CP095071.1"/>
</dbReference>
<evidence type="ECO:0000313" key="2">
    <source>
        <dbReference type="Proteomes" id="UP000831537"/>
    </source>
</evidence>
<dbReference type="SUPFAM" id="SSF52540">
    <property type="entry name" value="P-loop containing nucleoside triphosphate hydrolases"/>
    <property type="match status" value="1"/>
</dbReference>
<dbReference type="InterPro" id="IPR018831">
    <property type="entry name" value="Uncharacterised_NKWYS"/>
</dbReference>
<keyword evidence="2" id="KW-1185">Reference proteome</keyword>
<proteinExistence type="predicted"/>
<dbReference type="Proteomes" id="UP000831537">
    <property type="component" value="Chromosome"/>
</dbReference>
<organism evidence="1 2">
    <name type="scientific">Gracilibacillus salinarum</name>
    <dbReference type="NCBI Taxonomy" id="2932255"/>
    <lineage>
        <taxon>Bacteria</taxon>
        <taxon>Bacillati</taxon>
        <taxon>Bacillota</taxon>
        <taxon>Bacilli</taxon>
        <taxon>Bacillales</taxon>
        <taxon>Bacillaceae</taxon>
        <taxon>Gracilibacillus</taxon>
    </lineage>
</organism>
<dbReference type="Pfam" id="PF10364">
    <property type="entry name" value="NKWYS"/>
    <property type="match status" value="1"/>
</dbReference>
<accession>A0ABY4GRJ1</accession>
<gene>
    <name evidence="1" type="ORF">MUN87_09050</name>
</gene>
<evidence type="ECO:0000313" key="1">
    <source>
        <dbReference type="EMBL" id="UOQ87008.1"/>
    </source>
</evidence>
<protein>
    <submittedName>
        <fullName evidence="1">Capsular polysaccharide synthesis family protein</fullName>
    </submittedName>
</protein>
<dbReference type="EMBL" id="CP095071">
    <property type="protein sequence ID" value="UOQ87008.1"/>
    <property type="molecule type" value="Genomic_DNA"/>
</dbReference>
<name>A0ABY4GRJ1_9BACI</name>
<dbReference type="InterPro" id="IPR027417">
    <property type="entry name" value="P-loop_NTPase"/>
</dbReference>